<keyword evidence="2" id="KW-0472">Membrane</keyword>
<protein>
    <submittedName>
        <fullName evidence="4">Uncharacterized protein</fullName>
    </submittedName>
</protein>
<comment type="caution">
    <text evidence="4">The sequence shown here is derived from an EMBL/GenBank/DDBJ whole genome shotgun (WGS) entry which is preliminary data.</text>
</comment>
<keyword evidence="2" id="KW-1133">Transmembrane helix</keyword>
<keyword evidence="5" id="KW-1185">Reference proteome</keyword>
<accession>A0AA38PK00</accession>
<feature type="signal peptide" evidence="3">
    <location>
        <begin position="1"/>
        <end position="19"/>
    </location>
</feature>
<dbReference type="AlphaFoldDB" id="A0AA38PK00"/>
<gene>
    <name evidence="4" type="ORF">F5878DRAFT_679954</name>
</gene>
<evidence type="ECO:0000256" key="3">
    <source>
        <dbReference type="SAM" id="SignalP"/>
    </source>
</evidence>
<evidence type="ECO:0000313" key="4">
    <source>
        <dbReference type="EMBL" id="KAJ3844359.1"/>
    </source>
</evidence>
<reference evidence="4" key="1">
    <citation type="submission" date="2022-08" db="EMBL/GenBank/DDBJ databases">
        <authorList>
            <consortium name="DOE Joint Genome Institute"/>
            <person name="Min B."/>
            <person name="Riley R."/>
            <person name="Sierra-Patev S."/>
            <person name="Naranjo-Ortiz M."/>
            <person name="Looney B."/>
            <person name="Konkel Z."/>
            <person name="Slot J.C."/>
            <person name="Sakamoto Y."/>
            <person name="Steenwyk J.L."/>
            <person name="Rokas A."/>
            <person name="Carro J."/>
            <person name="Camarero S."/>
            <person name="Ferreira P."/>
            <person name="Molpeceres G."/>
            <person name="Ruiz-Duenas F.J."/>
            <person name="Serrano A."/>
            <person name="Henrissat B."/>
            <person name="Drula E."/>
            <person name="Hughes K.W."/>
            <person name="Mata J.L."/>
            <person name="Ishikawa N.K."/>
            <person name="Vargas-Isla R."/>
            <person name="Ushijima S."/>
            <person name="Smith C.A."/>
            <person name="Ahrendt S."/>
            <person name="Andreopoulos W."/>
            <person name="He G."/>
            <person name="Labutti K."/>
            <person name="Lipzen A."/>
            <person name="Ng V."/>
            <person name="Sandor L."/>
            <person name="Barry K."/>
            <person name="Martinez A.T."/>
            <person name="Xiao Y."/>
            <person name="Gibbons J.G."/>
            <person name="Terashima K."/>
            <person name="Hibbett D.S."/>
            <person name="Grigoriev I.V."/>
        </authorList>
    </citation>
    <scope>NUCLEOTIDE SEQUENCE</scope>
    <source>
        <strain evidence="4">TFB9207</strain>
    </source>
</reference>
<dbReference type="EMBL" id="MU805955">
    <property type="protein sequence ID" value="KAJ3844359.1"/>
    <property type="molecule type" value="Genomic_DNA"/>
</dbReference>
<evidence type="ECO:0000256" key="2">
    <source>
        <dbReference type="SAM" id="Phobius"/>
    </source>
</evidence>
<feature type="region of interest" description="Disordered" evidence="1">
    <location>
        <begin position="151"/>
        <end position="180"/>
    </location>
</feature>
<keyword evidence="2" id="KW-0812">Transmembrane</keyword>
<feature type="region of interest" description="Disordered" evidence="1">
    <location>
        <begin position="308"/>
        <end position="338"/>
    </location>
</feature>
<feature type="transmembrane region" description="Helical" evidence="2">
    <location>
        <begin position="203"/>
        <end position="225"/>
    </location>
</feature>
<sequence length="338" mass="36182">MRLANILVALGYYVAATFSQDTSVTLWEFGVKRLAGGETTLPLIPIGTPSDGLSTTYIYEVLNPTTMLVTEGATPMFTISAIPGRTLIIAAHPDMLSRSPNNTQHIETRTIVASASGWVEAFGTVDTIQCNLLDSDSGICFDASRTNTGNPTPRVLAVETSPSTRTSDFTDTPSSQTPSLTSIISSTALPTTSMTPRQSRSSVGAIVGGTVAGTLVAMMLVLWLFQRRKRSKLISEEAGRVVEPLQYPIAVNPTATTQSRGLGQLEQGHFIEDSTTTPSGSKGPAHVARTQAQGWTRMLLPISLALSKSSNSNHEDAQELDRSPIDPPPAYTESQWRT</sequence>
<dbReference type="Proteomes" id="UP001163846">
    <property type="component" value="Unassembled WGS sequence"/>
</dbReference>
<feature type="chain" id="PRO_5041313233" evidence="3">
    <location>
        <begin position="20"/>
        <end position="338"/>
    </location>
</feature>
<organism evidence="4 5">
    <name type="scientific">Lentinula raphanica</name>
    <dbReference type="NCBI Taxonomy" id="153919"/>
    <lineage>
        <taxon>Eukaryota</taxon>
        <taxon>Fungi</taxon>
        <taxon>Dikarya</taxon>
        <taxon>Basidiomycota</taxon>
        <taxon>Agaricomycotina</taxon>
        <taxon>Agaricomycetes</taxon>
        <taxon>Agaricomycetidae</taxon>
        <taxon>Agaricales</taxon>
        <taxon>Marasmiineae</taxon>
        <taxon>Omphalotaceae</taxon>
        <taxon>Lentinula</taxon>
    </lineage>
</organism>
<name>A0AA38PK00_9AGAR</name>
<evidence type="ECO:0000256" key="1">
    <source>
        <dbReference type="SAM" id="MobiDB-lite"/>
    </source>
</evidence>
<feature type="compositionally biased region" description="Basic and acidic residues" evidence="1">
    <location>
        <begin position="313"/>
        <end position="324"/>
    </location>
</feature>
<proteinExistence type="predicted"/>
<feature type="compositionally biased region" description="Polar residues" evidence="1">
    <location>
        <begin position="160"/>
        <end position="180"/>
    </location>
</feature>
<evidence type="ECO:0000313" key="5">
    <source>
        <dbReference type="Proteomes" id="UP001163846"/>
    </source>
</evidence>
<keyword evidence="3" id="KW-0732">Signal</keyword>